<evidence type="ECO:0000313" key="2">
    <source>
        <dbReference type="EMBL" id="CEA00428.1"/>
    </source>
</evidence>
<name>A0A078LZ80_9PSED</name>
<evidence type="ECO:0000259" key="1">
    <source>
        <dbReference type="Pfam" id="PF13116"/>
    </source>
</evidence>
<dbReference type="EMBL" id="LK391969">
    <property type="protein sequence ID" value="CEF25151.1"/>
    <property type="molecule type" value="Genomic_DNA"/>
</dbReference>
<dbReference type="OrthoDB" id="9762238at2"/>
<reference evidence="2" key="1">
    <citation type="submission" date="2014-07" db="EMBL/GenBank/DDBJ databases">
        <authorList>
            <person name="Urmite Genomes Urmite Genomes"/>
        </authorList>
    </citation>
    <scope>NUCLEOTIDE SEQUENCE</scope>
    <source>
        <strain evidence="2">12M76_air</strain>
    </source>
</reference>
<dbReference type="EMBL" id="LM997413">
    <property type="protein sequence ID" value="CEA00428.1"/>
    <property type="molecule type" value="Genomic_DNA"/>
</dbReference>
<sequence>MSWQRWLRRFLDGLILLLVGWLLLAAAYVSLGRQFVPAVADYQAELVAWVEGQTGRSIALQDLEGEMQGAQPVFTLRGLRVHETADPESPVLLDLQHVTARVDVFASLWRRQPVMDALQLEGLSLEVIENEQGQWRLEGLGAKSTPGDGLDRALEQLFGQRRITLLDTRIRLSPWQQSDWVFVDGDLTLLNRGNRHRLDARVRLPDEQLVQLRLEGRLPGRDWRRARLEFFAELPASDWSGWLPADVLDAARVQRLVAGGQLWGQWQDNRMQQLRGNVQIPTIELDLPRPAPPLQDLAMRFELQLEDDRQWLNVEDFRLRLNDQPWPATRLQLLREPASGQWQAHADQLPLDLLGQWLPGVLPQDQAAQILQTLAPEGHLRDVALAGGKIKDILDWSLQARLDDVAVQAWEGVPAFAGISGVVTGTPGAGELRVDSHDWSMHLPRLFPERWSYDRLLGAMNWTWSQDDGLRLAVPGAAVDGEEGAGAAKLDLHLPRPGGTPTMDLRVALRDSRAEFHSRYLPTLSSAMSPALATWLAETQLAGAIPLAIFAYEGALIKGATPEQRQISLFGQLEQGSLQFQPGWPKLEQVDASLHLRNTDLTIDQARGRLLQTQLDDINVSLERDVGERLSLQIAGAFAGPLQDGLQLMQETPLARLTGDPLDGWRGSGELNGNLQLGIPLGTGREPEVRLQMQARAQQLDIPQVQASLEELSGDFSYEHGKGLLSDTVNLRFLGQPVTGRIDLRGRDQRLRLEGRHDLRDLQDWALLEAVPPGLGAGSFDWYAELLLGKDLRRLLLRTDLKAVRLDLPGPLAKAAGTSLPSELQLDMGPVSRWQWRLGEAMRGHLVQRDGALSGDIRYRRGTPQPSTAPGVTISARLDAFDWSQWQQWFADAGLGKAASGAATNSSAAASAPLPWLRSVEVETGHFTGFGLDLQQLTATARPVAAGWQVDVRHPDLQGRIDLPQAAGGVINLDLQRLRFPKAPDLPPDADGIIEPLASDDPLRDIDPAGLPAMDVAIDQLYWGVDLVGATRFGLRPVAAGLDIRDIDLSLRGGLQLNGNMHWGAERTRFDGSLVASDIGKVLTAWRYAPTVTSKRFKADTALEWPGSPAWFALKRSTGSLRVQAEDGMLQSGESSADALRVFGLLNFNALARRLRLDFSDLFGKGTAYDTFTGEVALTNGLMQTMSPLVMDGPSAKLQLDGTVDLPADRIDMGMLVTLPVTNNLPLAALIAGAPYIGGALFLADRILGDRVARFASVKYRISGDWSHPSVDFDRAFDDKAALED</sequence>
<dbReference type="PATRIC" id="fig|1461581.3.peg.46"/>
<organism evidence="2">
    <name type="scientific">Pseudomonas saudimassiliensis</name>
    <dbReference type="NCBI Taxonomy" id="1461581"/>
    <lineage>
        <taxon>Bacteria</taxon>
        <taxon>Pseudomonadati</taxon>
        <taxon>Pseudomonadota</taxon>
        <taxon>Gammaproteobacteria</taxon>
        <taxon>Pseudomonadales</taxon>
        <taxon>Pseudomonadaceae</taxon>
        <taxon>Pseudomonas</taxon>
    </lineage>
</organism>
<dbReference type="PANTHER" id="PTHR38690">
    <property type="entry name" value="PROTEASE-RELATED"/>
    <property type="match status" value="1"/>
</dbReference>
<accession>A0A078LZ80</accession>
<gene>
    <name evidence="2" type="ORF">BN1049_00052</name>
</gene>
<dbReference type="InterPro" id="IPR011836">
    <property type="entry name" value="YhdP"/>
</dbReference>
<dbReference type="Pfam" id="PF13116">
    <property type="entry name" value="YhdP"/>
    <property type="match status" value="1"/>
</dbReference>
<dbReference type="InterPro" id="IPR025263">
    <property type="entry name" value="YhdP_central"/>
</dbReference>
<dbReference type="NCBIfam" id="TIGR02099">
    <property type="entry name" value="YhdP family protein"/>
    <property type="match status" value="1"/>
</dbReference>
<protein>
    <recommendedName>
        <fullName evidence="1">YhdP central domain-containing protein</fullName>
    </recommendedName>
</protein>
<feature type="domain" description="YhdP central" evidence="1">
    <location>
        <begin position="1"/>
        <end position="1271"/>
    </location>
</feature>
<proteinExistence type="predicted"/>
<dbReference type="PANTHER" id="PTHR38690:SF1">
    <property type="entry name" value="PROTEASE"/>
    <property type="match status" value="1"/>
</dbReference>
<dbReference type="RefSeq" id="WP_052508638.1">
    <property type="nucleotide sequence ID" value="NZ_LK391969.1"/>
</dbReference>